<dbReference type="InterPro" id="IPR052036">
    <property type="entry name" value="Hydrolase/PRTase-associated"/>
</dbReference>
<protein>
    <submittedName>
        <fullName evidence="1">Erythromycin esterase type I</fullName>
    </submittedName>
</protein>
<dbReference type="Gene3D" id="3.40.1660.10">
    <property type="entry name" value="EreA-like (biosynthetic domain)"/>
    <property type="match status" value="1"/>
</dbReference>
<gene>
    <name evidence="1" type="ORF">BN4615_P5427</name>
</gene>
<dbReference type="CDD" id="cd14728">
    <property type="entry name" value="Ere-like"/>
    <property type="match status" value="1"/>
</dbReference>
<sequence length="388" mass="41959">MPDEVTGWLAARAVPLTGLAPLRAAFQGVRVVGLGEATHGSAEFFLARWRLTEFLIEELGFTILAIEASAAAAHAVDDYTAGGPGDPRRALAGLGFWTLRTAEMLTVLERLRAHNRTAARPVRFVGIDPQNPATALRALRDSLGQDAAPLLDPLAGLDLSGFLHRLDPRAGEHARRLEEYVAAHGPAEAREHALILRQYTEVAARPRVHTDPERTLSALRDRYMAENAGRLLADPEAKVVLWAHNGHVKKSATHSGFVPMGAHLADEFGDAYYALGVLFGHGGFRAIRRLPFGRMTREPARFRVPPADTPRHVAARLAAARPGDYVVDLRGGDRPEPVAAWLSATGRMRSFGGLAGRRSARSAFSDTVPADEFDGLAFLPQVSPSTPL</sequence>
<dbReference type="EMBL" id="LT559118">
    <property type="protein sequence ID" value="SBO95911.1"/>
    <property type="molecule type" value="Genomic_DNA"/>
</dbReference>
<dbReference type="Gene3D" id="3.30.1870.10">
    <property type="entry name" value="EreA-like, domain 2"/>
    <property type="match status" value="1"/>
</dbReference>
<dbReference type="RefSeq" id="WP_225275253.1">
    <property type="nucleotide sequence ID" value="NZ_CP084058.1"/>
</dbReference>
<proteinExistence type="predicted"/>
<dbReference type="PANTHER" id="PTHR31299">
    <property type="entry name" value="ESTERASE, PUTATIVE (AFU_ORTHOLOGUE AFUA_1G05850)-RELATED"/>
    <property type="match status" value="1"/>
</dbReference>
<dbReference type="AlphaFoldDB" id="A0A1M4EAG8"/>
<name>A0A1M4EAG8_9ACTN</name>
<dbReference type="SUPFAM" id="SSF159501">
    <property type="entry name" value="EreA/ChaN-like"/>
    <property type="match status" value="1"/>
</dbReference>
<reference evidence="1" key="1">
    <citation type="submission" date="2016-04" db="EMBL/GenBank/DDBJ databases">
        <authorList>
            <person name="Evans L.H."/>
            <person name="Alamgir A."/>
            <person name="Owens N."/>
            <person name="Weber N.D."/>
            <person name="Virtaneva K."/>
            <person name="Barbian K."/>
            <person name="Babar A."/>
            <person name="Rosenke K."/>
        </authorList>
    </citation>
    <scope>NUCLEOTIDE SEQUENCE</scope>
    <source>
        <strain evidence="1">Nono1</strain>
    </source>
</reference>
<dbReference type="PANTHER" id="PTHR31299:SF0">
    <property type="entry name" value="ESTERASE, PUTATIVE (AFU_ORTHOLOGUE AFUA_1G05850)-RELATED"/>
    <property type="match status" value="1"/>
</dbReference>
<dbReference type="GO" id="GO:0046677">
    <property type="term" value="P:response to antibiotic"/>
    <property type="evidence" value="ECO:0007669"/>
    <property type="project" value="InterPro"/>
</dbReference>
<evidence type="ECO:0000313" key="1">
    <source>
        <dbReference type="EMBL" id="SBO95911.1"/>
    </source>
</evidence>
<dbReference type="InterPro" id="IPR007815">
    <property type="entry name" value="Emycin_Estase"/>
</dbReference>
<dbReference type="Gene3D" id="1.20.1440.30">
    <property type="entry name" value="Biosynthetic Protein domain"/>
    <property type="match status" value="1"/>
</dbReference>
<organism evidence="1">
    <name type="scientific">Nonomuraea gerenzanensis</name>
    <dbReference type="NCBI Taxonomy" id="93944"/>
    <lineage>
        <taxon>Bacteria</taxon>
        <taxon>Bacillati</taxon>
        <taxon>Actinomycetota</taxon>
        <taxon>Actinomycetes</taxon>
        <taxon>Streptosporangiales</taxon>
        <taxon>Streptosporangiaceae</taxon>
        <taxon>Nonomuraea</taxon>
    </lineage>
</organism>
<accession>A0A1M4EAG8</accession>
<dbReference type="Pfam" id="PF05139">
    <property type="entry name" value="Erythro_esteras"/>
    <property type="match status" value="1"/>
</dbReference>